<dbReference type="Pfam" id="PF05692">
    <property type="entry name" value="Myco_haema"/>
    <property type="match status" value="1"/>
</dbReference>
<accession>A0A7D7U473</accession>
<feature type="chain" id="PRO_5027758683" evidence="2">
    <location>
        <begin position="23"/>
        <end position="638"/>
    </location>
</feature>
<keyword evidence="2" id="KW-0732">Signal</keyword>
<feature type="region of interest" description="Disordered" evidence="1">
    <location>
        <begin position="352"/>
        <end position="378"/>
    </location>
</feature>
<proteinExistence type="predicted"/>
<name>A0A7D7U473_9MOLU</name>
<reference evidence="4 5" key="1">
    <citation type="journal article" date="2017" name="Int. J. Syst. Evol. Microbiol.">
        <title>Mycoplasma tullyi sp. nov., isolated from penguins of the genus Spheniscus.</title>
        <authorList>
            <person name="Yavari C.A."/>
            <person name="Ramirez A.S."/>
            <person name="Nicholas R.A.J."/>
            <person name="Radford A.D."/>
            <person name="Darby A.C."/>
            <person name="Bradbury J.M."/>
        </authorList>
    </citation>
    <scope>NUCLEOTIDE SEQUENCE [LARGE SCALE GENOMIC DNA]</scope>
    <source>
        <strain evidence="4 5">56A97T</strain>
    </source>
</reference>
<evidence type="ECO:0000256" key="2">
    <source>
        <dbReference type="SAM" id="SignalP"/>
    </source>
</evidence>
<dbReference type="KEGG" id="mtuy:H3143_02945"/>
<feature type="signal peptide" evidence="2">
    <location>
        <begin position="1"/>
        <end position="22"/>
    </location>
</feature>
<dbReference type="Proteomes" id="UP000514704">
    <property type="component" value="Chromosome"/>
</dbReference>
<dbReference type="AlphaFoldDB" id="A0A7D7U473"/>
<feature type="compositionally biased region" description="Polar residues" evidence="1">
    <location>
        <begin position="369"/>
        <end position="378"/>
    </location>
</feature>
<evidence type="ECO:0000259" key="3">
    <source>
        <dbReference type="Pfam" id="PF05692"/>
    </source>
</evidence>
<protein>
    <submittedName>
        <fullName evidence="4">FIVAR domain-containing protein</fullName>
    </submittedName>
</protein>
<dbReference type="Gene3D" id="2.60.120.260">
    <property type="entry name" value="Galactose-binding domain-like"/>
    <property type="match status" value="1"/>
</dbReference>
<feature type="domain" description="Haemagglutinin Mycoplasma" evidence="3">
    <location>
        <begin position="221"/>
        <end position="626"/>
    </location>
</feature>
<feature type="compositionally biased region" description="Low complexity" evidence="1">
    <location>
        <begin position="352"/>
        <end position="367"/>
    </location>
</feature>
<evidence type="ECO:0000313" key="5">
    <source>
        <dbReference type="Proteomes" id="UP000514704"/>
    </source>
</evidence>
<organism evidence="4 5">
    <name type="scientific">Mycoplasma tullyi</name>
    <dbReference type="NCBI Taxonomy" id="1612150"/>
    <lineage>
        <taxon>Bacteria</taxon>
        <taxon>Bacillati</taxon>
        <taxon>Mycoplasmatota</taxon>
        <taxon>Mollicutes</taxon>
        <taxon>Mycoplasmataceae</taxon>
        <taxon>Mycoplasma</taxon>
    </lineage>
</organism>
<sequence length="638" mass="69404">MKRRNILKFVSLLSAGSFVMLAAASCTQPNNTNQNPNSGSTPTTPTDPSQELAAAKTALSLLLDTKNQNIQMYVDYAKIQDTLIKAYDTAKDVLDDTASTTQNLKDATTVLESAISTAEKAKTDFDTKNSALVTAYNSLKESLKVEDTILASVEEANYSAIKENLVALYSQAKAIVKTTLDPITGNIPQAKSVMDISQPLANAIMRNNAWKQNADNLVNSFIKQTLVKKDLTGVSQTAEQPGNYSFVGYSVDVDNANWSFAKRQVWSSLVDHLAPAVADDENKPVTPLTDVSWIYSLAGDNAKYTLNFRYFGAQQQTAYLYFPYKLVKTGDSSTVGLQYSLNGGEAQQISFAESSGAGASDDSGGESQAMPSSAHMNSTPTVDDIKVAKIALSNLKFNSNTVEFSVPSGKVAPMIGNMYITSSDKVENKDKIYSDMFGNTYNKETDPTAVTVDLLKGYSLATSYNIFVQQFKNLMQDNNQISKPVYLVGFIGGAQTRFQNKMISEFTNSKDNPNKNDGERTFTIYVNAPQAGNYYISGSYITTQREPRSVRFEAKDKSTNSVAITVMSDTNFETLKTFDTSSTLTTVISQNSNKTLNLQKGLNKIVITSVDGKDTPFIGNLTFTLMGEAANPSANNGN</sequence>
<evidence type="ECO:0000256" key="1">
    <source>
        <dbReference type="SAM" id="MobiDB-lite"/>
    </source>
</evidence>
<dbReference type="RefSeq" id="WP_182078717.1">
    <property type="nucleotide sequence ID" value="NZ_CP059674.1"/>
</dbReference>
<keyword evidence="5" id="KW-1185">Reference proteome</keyword>
<gene>
    <name evidence="4" type="ORF">H3143_02945</name>
</gene>
<feature type="region of interest" description="Disordered" evidence="1">
    <location>
        <begin position="29"/>
        <end position="49"/>
    </location>
</feature>
<dbReference type="EMBL" id="CP059674">
    <property type="protein sequence ID" value="QMT98432.1"/>
    <property type="molecule type" value="Genomic_DNA"/>
</dbReference>
<dbReference type="InterPro" id="IPR008692">
    <property type="entry name" value="Hemogglutn_Mycoplasma"/>
</dbReference>
<dbReference type="PROSITE" id="PS51257">
    <property type="entry name" value="PROKAR_LIPOPROTEIN"/>
    <property type="match status" value="1"/>
</dbReference>
<evidence type="ECO:0000313" key="4">
    <source>
        <dbReference type="EMBL" id="QMT98432.1"/>
    </source>
</evidence>
<dbReference type="Pfam" id="PF07554">
    <property type="entry name" value="FIVAR"/>
    <property type="match status" value="2"/>
</dbReference>